<evidence type="ECO:0000259" key="2">
    <source>
        <dbReference type="Pfam" id="PF00646"/>
    </source>
</evidence>
<dbReference type="Pfam" id="PF00646">
    <property type="entry name" value="F-box"/>
    <property type="match status" value="1"/>
</dbReference>
<proteinExistence type="predicted"/>
<evidence type="ECO:0008006" key="6">
    <source>
        <dbReference type="Google" id="ProtNLM"/>
    </source>
</evidence>
<name>A0A9R0QG29_TRITD</name>
<feature type="domain" description="F-box protein AT5G49610-like beta-propeller" evidence="3">
    <location>
        <begin position="158"/>
        <end position="429"/>
    </location>
</feature>
<accession>A0A9R0QG29</accession>
<gene>
    <name evidence="4" type="ORF">TRITD_1Av1G211900</name>
</gene>
<dbReference type="PANTHER" id="PTHR33207">
    <property type="entry name" value="F-BOX DOMAIN CONTAINING PROTEIN-RELATED"/>
    <property type="match status" value="1"/>
</dbReference>
<dbReference type="InterPro" id="IPR056594">
    <property type="entry name" value="AT5G49610-like_b-prop"/>
</dbReference>
<organism evidence="4 5">
    <name type="scientific">Triticum turgidum subsp. durum</name>
    <name type="common">Durum wheat</name>
    <name type="synonym">Triticum durum</name>
    <dbReference type="NCBI Taxonomy" id="4567"/>
    <lineage>
        <taxon>Eukaryota</taxon>
        <taxon>Viridiplantae</taxon>
        <taxon>Streptophyta</taxon>
        <taxon>Embryophyta</taxon>
        <taxon>Tracheophyta</taxon>
        <taxon>Spermatophyta</taxon>
        <taxon>Magnoliopsida</taxon>
        <taxon>Liliopsida</taxon>
        <taxon>Poales</taxon>
        <taxon>Poaceae</taxon>
        <taxon>BOP clade</taxon>
        <taxon>Pooideae</taxon>
        <taxon>Triticodae</taxon>
        <taxon>Triticeae</taxon>
        <taxon>Triticinae</taxon>
        <taxon>Triticum</taxon>
    </lineage>
</organism>
<feature type="transmembrane region" description="Helical" evidence="1">
    <location>
        <begin position="108"/>
        <end position="127"/>
    </location>
</feature>
<dbReference type="EMBL" id="LT934111">
    <property type="protein sequence ID" value="VAH10595.1"/>
    <property type="molecule type" value="Genomic_DNA"/>
</dbReference>
<sequence length="452" mass="51596">MLMFLCHIGGSNRPIALMLLLCSPLRFSRLRPEKKPCADGESQQHSPASMVPVSKVLDDDNLLIEILLRVSFPTTLVCAALVCKRWLCHASDPKFLSLFRKRHPPRLLGFYIYIGSSWLWLGAPLLFVPMQPQPPELAPFICRVASHSFGADNDRLCIMDCRNGSLLIRCRRGTILTHGVHRPLCPQRDIDVIPPLPRAQYHGQKFFNTILSKEEGGVLSYLYMLAEFFSKPKIFRVRVYMLQGGVWCMHASATTQLPRLLTSLEVVLVDEKIYMADTFSDEIIVLDMTTSGFSTIPLPQGVNFHCVRTIMSRAGDASGVYLTHIHVKELQLCIWLHKGDNWLLVHTICLHQMWDNLRMLDQTLEDEHISFTCISNVGDNAEFVFLEMCGCIFYLDVTSKTLRKVHGVTVKDRPFNDVYPFMMIWPPKFPAPKDDPARFAILAFRWSVYSFC</sequence>
<dbReference type="InterPro" id="IPR001810">
    <property type="entry name" value="F-box_dom"/>
</dbReference>
<dbReference type="InterPro" id="IPR036047">
    <property type="entry name" value="F-box-like_dom_sf"/>
</dbReference>
<evidence type="ECO:0000313" key="4">
    <source>
        <dbReference type="EMBL" id="VAH10595.1"/>
    </source>
</evidence>
<dbReference type="SUPFAM" id="SSF81383">
    <property type="entry name" value="F-box domain"/>
    <property type="match status" value="1"/>
</dbReference>
<dbReference type="Proteomes" id="UP000324705">
    <property type="component" value="Chromosome 1A"/>
</dbReference>
<reference evidence="4 5" key="1">
    <citation type="submission" date="2017-09" db="EMBL/GenBank/DDBJ databases">
        <authorList>
            <consortium name="International Durum Wheat Genome Sequencing Consortium (IDWGSC)"/>
            <person name="Milanesi L."/>
        </authorList>
    </citation>
    <scope>NUCLEOTIDE SEQUENCE [LARGE SCALE GENOMIC DNA]</scope>
    <source>
        <strain evidence="5">cv. Svevo</strain>
    </source>
</reference>
<keyword evidence="1" id="KW-0812">Transmembrane</keyword>
<dbReference type="Gramene" id="TRITD1Av1G211900.4">
    <property type="protein sequence ID" value="TRITD1Av1G211900.4"/>
    <property type="gene ID" value="TRITD1Av1G211900"/>
</dbReference>
<keyword evidence="1" id="KW-0472">Membrane</keyword>
<feature type="domain" description="F-box" evidence="2">
    <location>
        <begin position="60"/>
        <end position="96"/>
    </location>
</feature>
<dbReference type="Pfam" id="PF23635">
    <property type="entry name" value="Beta-prop_AT5G49610-like"/>
    <property type="match status" value="1"/>
</dbReference>
<dbReference type="AlphaFoldDB" id="A0A9R0QG29"/>
<keyword evidence="5" id="KW-1185">Reference proteome</keyword>
<protein>
    <recommendedName>
        <fullName evidence="6">F-box domain-containing protein</fullName>
    </recommendedName>
</protein>
<evidence type="ECO:0000313" key="5">
    <source>
        <dbReference type="Proteomes" id="UP000324705"/>
    </source>
</evidence>
<evidence type="ECO:0000256" key="1">
    <source>
        <dbReference type="SAM" id="Phobius"/>
    </source>
</evidence>
<keyword evidence="1" id="KW-1133">Transmembrane helix</keyword>
<dbReference type="OMA" id="GGSAWIW"/>
<evidence type="ECO:0000259" key="3">
    <source>
        <dbReference type="Pfam" id="PF23635"/>
    </source>
</evidence>